<dbReference type="NCBIfam" id="NF033379">
    <property type="entry name" value="FrucBisAld_I"/>
    <property type="match status" value="1"/>
</dbReference>
<gene>
    <name evidence="7" type="ORF">HW532_15270</name>
</gene>
<dbReference type="InterPro" id="IPR000741">
    <property type="entry name" value="FBA_I"/>
</dbReference>
<comment type="catalytic activity">
    <reaction evidence="1 6">
        <text>beta-D-fructose 1,6-bisphosphate = D-glyceraldehyde 3-phosphate + dihydroxyacetone phosphate</text>
        <dbReference type="Rhea" id="RHEA:14729"/>
        <dbReference type="ChEBI" id="CHEBI:32966"/>
        <dbReference type="ChEBI" id="CHEBI:57642"/>
        <dbReference type="ChEBI" id="CHEBI:59776"/>
        <dbReference type="EC" id="4.1.2.13"/>
    </reaction>
</comment>
<evidence type="ECO:0000313" key="8">
    <source>
        <dbReference type="Proteomes" id="UP000593594"/>
    </source>
</evidence>
<dbReference type="SUPFAM" id="SSF51569">
    <property type="entry name" value="Aldolase"/>
    <property type="match status" value="1"/>
</dbReference>
<dbReference type="FunFam" id="3.20.20.70:FF:000140">
    <property type="entry name" value="Fructose-bisphosphate aldolase"/>
    <property type="match status" value="1"/>
</dbReference>
<dbReference type="GO" id="GO:0004332">
    <property type="term" value="F:fructose-bisphosphate aldolase activity"/>
    <property type="evidence" value="ECO:0007669"/>
    <property type="project" value="UniProtKB-EC"/>
</dbReference>
<dbReference type="InterPro" id="IPR029768">
    <property type="entry name" value="Aldolase_I_AS"/>
</dbReference>
<dbReference type="InterPro" id="IPR013785">
    <property type="entry name" value="Aldolase_TIM"/>
</dbReference>
<dbReference type="Gene3D" id="3.20.20.70">
    <property type="entry name" value="Aldolase class I"/>
    <property type="match status" value="1"/>
</dbReference>
<proteinExistence type="inferred from homology"/>
<dbReference type="AlphaFoldDB" id="A0A7S8C5T2"/>
<dbReference type="UniPathway" id="UPA00109">
    <property type="reaction ID" value="UER00183"/>
</dbReference>
<dbReference type="GO" id="GO:0006096">
    <property type="term" value="P:glycolytic process"/>
    <property type="evidence" value="ECO:0007669"/>
    <property type="project" value="UniProtKB-UniPathway"/>
</dbReference>
<evidence type="ECO:0000256" key="4">
    <source>
        <dbReference type="ARBA" id="ARBA00023152"/>
    </source>
</evidence>
<keyword evidence="8" id="KW-1185">Reference proteome</keyword>
<name>A0A7S8C5T2_9HYPH</name>
<comment type="pathway">
    <text evidence="2">Carbohydrate degradation; glycolysis; D-glyceraldehyde 3-phosphate and glycerone phosphate from D-glucose: step 4/4.</text>
</comment>
<dbReference type="PROSITE" id="PS00158">
    <property type="entry name" value="ALDOLASE_CLASS_I"/>
    <property type="match status" value="1"/>
</dbReference>
<comment type="similarity">
    <text evidence="3 6">Belongs to the class I fructose-bisphosphate aldolase family.</text>
</comment>
<evidence type="ECO:0000256" key="1">
    <source>
        <dbReference type="ARBA" id="ARBA00000441"/>
    </source>
</evidence>
<sequence length="341" mass="36288">MTGKLQDTAHAMVAPGKGILAADESTSTIKKRLASIGVESTEEARRDYREMLFRSHDALSNYISGVILYDETLRQKAADGTPMVEIIASAGTIPGIKVDTGAKPLAGCPGEKVTEGLDGLRERCTQYYELGARFTKWRAVIAIGEGLPSRTCIHTNAHALARYAALAQEAGLVPIVEPEVLMDGPHTIERCFEVTEAVLNAVYDELYAQRVVLEGTLLKPNMVLSGTECPDRAGVEQVAEATVTCLKRTVPAAVAGVVFLSGGQSDEEATAHLSAMNALHDTPWPLSFSYGRALQAAALHGWGGKAENVASAQAAFAHRARMNSLAADGRWSAAAEQEKAA</sequence>
<dbReference type="PANTHER" id="PTHR11627">
    <property type="entry name" value="FRUCTOSE-BISPHOSPHATE ALDOLASE"/>
    <property type="match status" value="1"/>
</dbReference>
<keyword evidence="5 6" id="KW-0456">Lyase</keyword>
<evidence type="ECO:0000256" key="3">
    <source>
        <dbReference type="ARBA" id="ARBA00010387"/>
    </source>
</evidence>
<evidence type="ECO:0000256" key="5">
    <source>
        <dbReference type="ARBA" id="ARBA00023239"/>
    </source>
</evidence>
<dbReference type="EMBL" id="CP058214">
    <property type="protein sequence ID" value="QPC43930.1"/>
    <property type="molecule type" value="Genomic_DNA"/>
</dbReference>
<evidence type="ECO:0000256" key="2">
    <source>
        <dbReference type="ARBA" id="ARBA00004714"/>
    </source>
</evidence>
<evidence type="ECO:0000313" key="7">
    <source>
        <dbReference type="EMBL" id="QPC43930.1"/>
    </source>
</evidence>
<dbReference type="KEGG" id="kmn:HW532_15270"/>
<organism evidence="7 8">
    <name type="scientific">Kaustia mangrovi</name>
    <dbReference type="NCBI Taxonomy" id="2593653"/>
    <lineage>
        <taxon>Bacteria</taxon>
        <taxon>Pseudomonadati</taxon>
        <taxon>Pseudomonadota</taxon>
        <taxon>Alphaproteobacteria</taxon>
        <taxon>Hyphomicrobiales</taxon>
        <taxon>Parvibaculaceae</taxon>
        <taxon>Kaustia</taxon>
    </lineage>
</organism>
<dbReference type="RefSeq" id="WP_213161292.1">
    <property type="nucleotide sequence ID" value="NZ_CP058214.1"/>
</dbReference>
<protein>
    <recommendedName>
        <fullName evidence="6">Fructose-bisphosphate aldolase</fullName>
        <ecNumber evidence="6">4.1.2.13</ecNumber>
    </recommendedName>
</protein>
<dbReference type="Pfam" id="PF00274">
    <property type="entry name" value="Glycolytic"/>
    <property type="match status" value="1"/>
</dbReference>
<dbReference type="CDD" id="cd00948">
    <property type="entry name" value="FBP_aldolase_I_a"/>
    <property type="match status" value="1"/>
</dbReference>
<accession>A0A7S8C5T2</accession>
<evidence type="ECO:0000256" key="6">
    <source>
        <dbReference type="RuleBase" id="RU003994"/>
    </source>
</evidence>
<reference evidence="7 8" key="1">
    <citation type="submission" date="2020-06" db="EMBL/GenBank/DDBJ databases">
        <title>Genome sequence of 2 isolates from Red Sea Mangroves.</title>
        <authorList>
            <person name="Sefrji F."/>
            <person name="Michoud G."/>
            <person name="Merlino G."/>
            <person name="Daffonchio D."/>
        </authorList>
    </citation>
    <scope>NUCLEOTIDE SEQUENCE [LARGE SCALE GENOMIC DNA]</scope>
    <source>
        <strain evidence="7 8">R1DC25</strain>
    </source>
</reference>
<dbReference type="Proteomes" id="UP000593594">
    <property type="component" value="Chromosome"/>
</dbReference>
<dbReference type="EC" id="4.1.2.13" evidence="6"/>
<keyword evidence="4 6" id="KW-0324">Glycolysis</keyword>